<feature type="region of interest" description="Disordered" evidence="2">
    <location>
        <begin position="593"/>
        <end position="637"/>
    </location>
</feature>
<feature type="coiled-coil region" evidence="1">
    <location>
        <begin position="28"/>
        <end position="55"/>
    </location>
</feature>
<protein>
    <recommendedName>
        <fullName evidence="4">PKD domain-containing protein</fullName>
    </recommendedName>
</protein>
<reference evidence="5 6" key="1">
    <citation type="journal article" date="2016" name="Nat. Commun.">
        <title>Thousands of microbial genomes shed light on interconnected biogeochemical processes in an aquifer system.</title>
        <authorList>
            <person name="Anantharaman K."/>
            <person name="Brown C.T."/>
            <person name="Hug L.A."/>
            <person name="Sharon I."/>
            <person name="Castelle C.J."/>
            <person name="Probst A.J."/>
            <person name="Thomas B.C."/>
            <person name="Singh A."/>
            <person name="Wilkins M.J."/>
            <person name="Karaoz U."/>
            <person name="Brodie E.L."/>
            <person name="Williams K.H."/>
            <person name="Hubbard S.S."/>
            <person name="Banfield J.F."/>
        </authorList>
    </citation>
    <scope>NUCLEOTIDE SEQUENCE [LARGE SCALE GENOMIC DNA]</scope>
</reference>
<dbReference type="Pfam" id="PF00801">
    <property type="entry name" value="PKD"/>
    <property type="match status" value="1"/>
</dbReference>
<dbReference type="InterPro" id="IPR035986">
    <property type="entry name" value="PKD_dom_sf"/>
</dbReference>
<dbReference type="SUPFAM" id="SSF47090">
    <property type="entry name" value="PGBD-like"/>
    <property type="match status" value="1"/>
</dbReference>
<feature type="chain" id="PRO_5009524300" description="PKD domain-containing protein" evidence="3">
    <location>
        <begin position="25"/>
        <end position="637"/>
    </location>
</feature>
<dbReference type="InterPro" id="IPR000601">
    <property type="entry name" value="PKD_dom"/>
</dbReference>
<dbReference type="Proteomes" id="UP000177372">
    <property type="component" value="Unassembled WGS sequence"/>
</dbReference>
<keyword evidence="3" id="KW-0732">Signal</keyword>
<accession>A0A1F6F2X2</accession>
<dbReference type="InterPro" id="IPR036365">
    <property type="entry name" value="PGBD-like_sf"/>
</dbReference>
<dbReference type="InterPro" id="IPR036366">
    <property type="entry name" value="PGBDSf"/>
</dbReference>
<proteinExistence type="predicted"/>
<feature type="signal peptide" evidence="3">
    <location>
        <begin position="1"/>
        <end position="24"/>
    </location>
</feature>
<dbReference type="SMART" id="SM00089">
    <property type="entry name" value="PKD"/>
    <property type="match status" value="1"/>
</dbReference>
<evidence type="ECO:0000313" key="5">
    <source>
        <dbReference type="EMBL" id="OGG80191.1"/>
    </source>
</evidence>
<dbReference type="CDD" id="cd00146">
    <property type="entry name" value="PKD"/>
    <property type="match status" value="1"/>
</dbReference>
<dbReference type="STRING" id="1798512.A3A39_02870"/>
<organism evidence="5 6">
    <name type="scientific">Candidatus Kaiserbacteria bacterium RIFCSPLOWO2_01_FULL_54_13</name>
    <dbReference type="NCBI Taxonomy" id="1798512"/>
    <lineage>
        <taxon>Bacteria</taxon>
        <taxon>Candidatus Kaiseribacteriota</taxon>
    </lineage>
</organism>
<dbReference type="EMBL" id="MFLZ01000012">
    <property type="protein sequence ID" value="OGG80191.1"/>
    <property type="molecule type" value="Genomic_DNA"/>
</dbReference>
<feature type="domain" description="PKD" evidence="4">
    <location>
        <begin position="171"/>
        <end position="267"/>
    </location>
</feature>
<dbReference type="PROSITE" id="PS50093">
    <property type="entry name" value="PKD"/>
    <property type="match status" value="2"/>
</dbReference>
<sequence length="637" mass="66442">MAIRWRIVGFVVVALLAVPLFASAQASATDIQAQIQSLLATIANLEQQIRSLLSNQTQGSGGGGGGGWTGPGPSWTTPIGVCPALSRFLQHGARDTFGNDEVARLQLFLKDEGYYTGAVNGIFDSATEAAVQQFQADNDIAMWGSPPTTGFGAVGPRTRAAISQWCVGFPLQRKFSAFPQSGVAPLTVQFSVNVQTRAAGFSVDFGDGGTTPVPCTATTTGACVRPVTLSHTYPQPGSFTARLKRTTATSTVRTVAELGIQVLATSTSATNTPPVISFFSGPTALKRGASGTWAVTARDADRDALSYFMSWGDSSAVEEKRSIDLLGQTISFMHSYSATGTYAILATVRDGRGGEARATSTVSVSDTAACAREYRPVCGEREVVCVTAPCNPVRQTYGNRCLMDTAGARFVKEGVCGAPVTVPPPAPTPSPSTAPAVCKLWFDGCNVCSLQANGTRPCTQRVCTTNAAPYCLDNIQVFTPAILDSIRDLVSSLGGSGSQTPSPSPTPPGSATASNRICIYGTSTYKEGESCLWENCQGMSMTQDRREIPNTSNKRIIVCRAGVWAIESCNYINLEKFLVQKKGEKFSPPKTLTALCGGTSSSATGAGGGGSGGQADDDDDNGGSGGGSGGQQDDDED</sequence>
<dbReference type="InterPro" id="IPR022409">
    <property type="entry name" value="PKD/Chitinase_dom"/>
</dbReference>
<evidence type="ECO:0000256" key="2">
    <source>
        <dbReference type="SAM" id="MobiDB-lite"/>
    </source>
</evidence>
<gene>
    <name evidence="5" type="ORF">A3A39_02870</name>
</gene>
<evidence type="ECO:0000259" key="4">
    <source>
        <dbReference type="PROSITE" id="PS50093"/>
    </source>
</evidence>
<evidence type="ECO:0000313" key="6">
    <source>
        <dbReference type="Proteomes" id="UP000177372"/>
    </source>
</evidence>
<dbReference type="Pfam" id="PF01471">
    <property type="entry name" value="PG_binding_1"/>
    <property type="match status" value="1"/>
</dbReference>
<dbReference type="Gene3D" id="3.30.60.30">
    <property type="match status" value="1"/>
</dbReference>
<comment type="caution">
    <text evidence="5">The sequence shown here is derived from an EMBL/GenBank/DDBJ whole genome shotgun (WGS) entry which is preliminary data.</text>
</comment>
<dbReference type="Gene3D" id="1.10.101.10">
    <property type="entry name" value="PGBD-like superfamily/PGBD"/>
    <property type="match status" value="1"/>
</dbReference>
<keyword evidence="1" id="KW-0175">Coiled coil</keyword>
<feature type="domain" description="PKD" evidence="4">
    <location>
        <begin position="303"/>
        <end position="364"/>
    </location>
</feature>
<dbReference type="Gene3D" id="2.60.40.10">
    <property type="entry name" value="Immunoglobulins"/>
    <property type="match status" value="2"/>
</dbReference>
<name>A0A1F6F2X2_9BACT</name>
<evidence type="ECO:0000256" key="1">
    <source>
        <dbReference type="SAM" id="Coils"/>
    </source>
</evidence>
<dbReference type="InterPro" id="IPR013783">
    <property type="entry name" value="Ig-like_fold"/>
</dbReference>
<feature type="region of interest" description="Disordered" evidence="2">
    <location>
        <begin position="493"/>
        <end position="513"/>
    </location>
</feature>
<dbReference type="AlphaFoldDB" id="A0A1F6F2X2"/>
<dbReference type="InterPro" id="IPR002477">
    <property type="entry name" value="Peptidoglycan-bd-like"/>
</dbReference>
<evidence type="ECO:0000256" key="3">
    <source>
        <dbReference type="SAM" id="SignalP"/>
    </source>
</evidence>
<dbReference type="SUPFAM" id="SSF49299">
    <property type="entry name" value="PKD domain"/>
    <property type="match status" value="2"/>
</dbReference>